<reference evidence="11 12" key="2">
    <citation type="submission" date="2019-09" db="EMBL/GenBank/DDBJ databases">
        <authorList>
            <person name="Jin C."/>
        </authorList>
    </citation>
    <scope>NUCLEOTIDE SEQUENCE [LARGE SCALE GENOMIC DNA]</scope>
    <source>
        <strain evidence="11 12">BN140002</strain>
    </source>
</reference>
<feature type="domain" description="ACT" evidence="10">
    <location>
        <begin position="456"/>
        <end position="528"/>
    </location>
</feature>
<comment type="catalytic activity">
    <reaction evidence="8 9">
        <text>(2R)-3-phosphoglycerate + NAD(+) = 3-phosphooxypyruvate + NADH + H(+)</text>
        <dbReference type="Rhea" id="RHEA:12641"/>
        <dbReference type="ChEBI" id="CHEBI:15378"/>
        <dbReference type="ChEBI" id="CHEBI:18110"/>
        <dbReference type="ChEBI" id="CHEBI:57540"/>
        <dbReference type="ChEBI" id="CHEBI:57945"/>
        <dbReference type="ChEBI" id="CHEBI:58272"/>
        <dbReference type="EC" id="1.1.1.95"/>
    </reaction>
</comment>
<comment type="function">
    <text evidence="1">Catalyzes the reversible oxidation of 3-phospho-D-glycerate to 3-phosphonooxypyruvate, the first step of the phosphorylated L-serine biosynthesis pathway. Also catalyzes the reversible oxidation of 2-hydroxyglutarate to 2-oxoglutarate.</text>
</comment>
<dbReference type="PANTHER" id="PTHR42938">
    <property type="entry name" value="FORMATE DEHYDROGENASE 1"/>
    <property type="match status" value="1"/>
</dbReference>
<dbReference type="Gene3D" id="3.30.1330.90">
    <property type="entry name" value="D-3-phosphoglycerate dehydrogenase, domain 3"/>
    <property type="match status" value="1"/>
</dbReference>
<dbReference type="InterPro" id="IPR029753">
    <property type="entry name" value="D-isomer_DH_CS"/>
</dbReference>
<dbReference type="Pfam" id="PF19304">
    <property type="entry name" value="PGDH_inter"/>
    <property type="match status" value="1"/>
</dbReference>
<dbReference type="SUPFAM" id="SSF52283">
    <property type="entry name" value="Formate/glycerate dehydrogenase catalytic domain-like"/>
    <property type="match status" value="1"/>
</dbReference>
<dbReference type="PANTHER" id="PTHR42938:SF47">
    <property type="entry name" value="HYDROXYPYRUVATE REDUCTASE"/>
    <property type="match status" value="1"/>
</dbReference>
<reference evidence="11 12" key="1">
    <citation type="submission" date="2019-09" db="EMBL/GenBank/DDBJ databases">
        <title>Salinarimonas rosea gen. nov., sp. nov., a new member of the a-2 subgroup of the Proteobacteria.</title>
        <authorList>
            <person name="Liu J."/>
        </authorList>
    </citation>
    <scope>NUCLEOTIDE SEQUENCE [LARGE SCALE GENOMIC DNA]</scope>
    <source>
        <strain evidence="11 12">BN140002</strain>
    </source>
</reference>
<dbReference type="EC" id="1.1.1.95" evidence="9"/>
<dbReference type="Gene3D" id="3.30.70.260">
    <property type="match status" value="1"/>
</dbReference>
<protein>
    <recommendedName>
        <fullName evidence="4 9">D-3-phosphoglycerate dehydrogenase</fullName>
        <ecNumber evidence="9">1.1.1.95</ecNumber>
    </recommendedName>
</protein>
<dbReference type="CDD" id="cd12173">
    <property type="entry name" value="PGDH_4"/>
    <property type="match status" value="1"/>
</dbReference>
<dbReference type="UniPathway" id="UPA00135">
    <property type="reaction ID" value="UER00196"/>
</dbReference>
<keyword evidence="6 9" id="KW-0520">NAD</keyword>
<evidence type="ECO:0000256" key="9">
    <source>
        <dbReference type="RuleBase" id="RU363003"/>
    </source>
</evidence>
<dbReference type="OrthoDB" id="9793626at2"/>
<evidence type="ECO:0000256" key="8">
    <source>
        <dbReference type="ARBA" id="ARBA00048731"/>
    </source>
</evidence>
<dbReference type="SUPFAM" id="SSF51735">
    <property type="entry name" value="NAD(P)-binding Rossmann-fold domains"/>
    <property type="match status" value="1"/>
</dbReference>
<evidence type="ECO:0000313" key="11">
    <source>
        <dbReference type="EMBL" id="KAA2236757.1"/>
    </source>
</evidence>
<dbReference type="CDD" id="cd04902">
    <property type="entry name" value="ACT_3PGDH-xct"/>
    <property type="match status" value="1"/>
</dbReference>
<evidence type="ECO:0000256" key="3">
    <source>
        <dbReference type="ARBA" id="ARBA00005854"/>
    </source>
</evidence>
<dbReference type="SUPFAM" id="SSF55021">
    <property type="entry name" value="ACT-like"/>
    <property type="match status" value="1"/>
</dbReference>
<dbReference type="SUPFAM" id="SSF143548">
    <property type="entry name" value="Serine metabolism enzymes domain"/>
    <property type="match status" value="1"/>
</dbReference>
<dbReference type="FunFam" id="3.30.1330.90:FF:000003">
    <property type="entry name" value="D-3-phosphoglycerate dehydrogenase"/>
    <property type="match status" value="1"/>
</dbReference>
<dbReference type="PROSITE" id="PS51671">
    <property type="entry name" value="ACT"/>
    <property type="match status" value="1"/>
</dbReference>
<dbReference type="EMBL" id="VUOA01000023">
    <property type="protein sequence ID" value="KAA2236757.1"/>
    <property type="molecule type" value="Genomic_DNA"/>
</dbReference>
<dbReference type="InterPro" id="IPR006140">
    <property type="entry name" value="D-isomer_DH_NAD-bd"/>
</dbReference>
<dbReference type="Gene3D" id="3.40.50.720">
    <property type="entry name" value="NAD(P)-binding Rossmann-like Domain"/>
    <property type="match status" value="2"/>
</dbReference>
<evidence type="ECO:0000256" key="6">
    <source>
        <dbReference type="ARBA" id="ARBA00023027"/>
    </source>
</evidence>
<dbReference type="InterPro" id="IPR029752">
    <property type="entry name" value="D-isomer_DH_CS1"/>
</dbReference>
<dbReference type="FunFam" id="3.40.50.720:FF:000021">
    <property type="entry name" value="D-3-phosphoglycerate dehydrogenase"/>
    <property type="match status" value="1"/>
</dbReference>
<evidence type="ECO:0000256" key="5">
    <source>
        <dbReference type="ARBA" id="ARBA00023002"/>
    </source>
</evidence>
<dbReference type="InterPro" id="IPR045865">
    <property type="entry name" value="ACT-like_dom_sf"/>
</dbReference>
<evidence type="ECO:0000259" key="10">
    <source>
        <dbReference type="PROSITE" id="PS51671"/>
    </source>
</evidence>
<dbReference type="InterPro" id="IPR006139">
    <property type="entry name" value="D-isomer_2_OHA_DH_cat_dom"/>
</dbReference>
<organism evidence="11 12">
    <name type="scientific">Salinarimonas soli</name>
    <dbReference type="NCBI Taxonomy" id="1638099"/>
    <lineage>
        <taxon>Bacteria</taxon>
        <taxon>Pseudomonadati</taxon>
        <taxon>Pseudomonadota</taxon>
        <taxon>Alphaproteobacteria</taxon>
        <taxon>Hyphomicrobiales</taxon>
        <taxon>Salinarimonadaceae</taxon>
        <taxon>Salinarimonas</taxon>
    </lineage>
</organism>
<comment type="caution">
    <text evidence="11">The sequence shown here is derived from an EMBL/GenBank/DDBJ whole genome shotgun (WGS) entry which is preliminary data.</text>
</comment>
<dbReference type="AlphaFoldDB" id="A0A5B2VEY2"/>
<dbReference type="Proteomes" id="UP000323142">
    <property type="component" value="Unassembled WGS sequence"/>
</dbReference>
<dbReference type="RefSeq" id="WP_149818327.1">
    <property type="nucleotide sequence ID" value="NZ_VUOA01000023.1"/>
</dbReference>
<name>A0A5B2VEY2_9HYPH</name>
<dbReference type="PROSITE" id="PS00670">
    <property type="entry name" value="D_2_HYDROXYACID_DH_2"/>
    <property type="match status" value="1"/>
</dbReference>
<proteinExistence type="inferred from homology"/>
<dbReference type="GO" id="GO:0004617">
    <property type="term" value="F:phosphoglycerate dehydrogenase activity"/>
    <property type="evidence" value="ECO:0007669"/>
    <property type="project" value="UniProtKB-UniRule"/>
</dbReference>
<keyword evidence="9" id="KW-0028">Amino-acid biosynthesis</keyword>
<keyword evidence="9" id="KW-0718">Serine biosynthesis</keyword>
<sequence>MPRVLISDALSPAAVQIFKDRGIDADFQPDLGKDRDRLAAVIGDYDGLAIRSATKVTAKILEGAVRLKVIGRAGIGVDNVDVPAATGRGVIVMNTPFGNSITTAEHAIAMMFALARQIPQADASTQAGRWEKNRFMGVEITAKTLGVIGCGNIGAIVADRAVGLRMRVVAYDPYLTPERALTLGVEKVELDELLRRADIITLHVPMTDRTRNILSAEAIARTKRGVRIVNCARGGLVDEAALRAALDSGHVAGAAFDVFAMEPATENPLFGHPNVVCTPHLGASTSEAQENVALQVADQMSDYLLQGAIQNAVNFPSISAEEAPRLKPFVALAEKLGSFLGQLTEAPIKGIRIEYEGAVAGMNTRALTAAAVTGALRPFLQDVNMVSAPVVARDRGIVVEEVKRENAARDYESFIRIVIDAEDMPRHAGGTVFQDGKPRVTEIRDIAVDAEFAPHMIYVRNADQPGFIGRFGMLLGEAGVNVATFALGRDRPGGDAICFVAVDEAVSPELLARIEEIPQVKRARAVRF</sequence>
<keyword evidence="12" id="KW-1185">Reference proteome</keyword>
<dbReference type="InterPro" id="IPR006236">
    <property type="entry name" value="PGDH"/>
</dbReference>
<evidence type="ECO:0000256" key="1">
    <source>
        <dbReference type="ARBA" id="ARBA00003800"/>
    </source>
</evidence>
<evidence type="ECO:0000256" key="7">
    <source>
        <dbReference type="ARBA" id="ARBA00048126"/>
    </source>
</evidence>
<gene>
    <name evidence="11" type="ORF">F0L46_13390</name>
</gene>
<comment type="similarity">
    <text evidence="3 9">Belongs to the D-isomer specific 2-hydroxyacid dehydrogenase family.</text>
</comment>
<dbReference type="Pfam" id="PF00389">
    <property type="entry name" value="2-Hacid_dh"/>
    <property type="match status" value="1"/>
</dbReference>
<dbReference type="Pfam" id="PF02826">
    <property type="entry name" value="2-Hacid_dh_C"/>
    <property type="match status" value="1"/>
</dbReference>
<comment type="pathway">
    <text evidence="2 9">Amino-acid biosynthesis; L-serine biosynthesis; L-serine from 3-phospho-D-glycerate: step 1/3.</text>
</comment>
<dbReference type="Pfam" id="PF01842">
    <property type="entry name" value="ACT"/>
    <property type="match status" value="1"/>
</dbReference>
<comment type="catalytic activity">
    <reaction evidence="7">
        <text>(R)-2-hydroxyglutarate + NAD(+) = 2-oxoglutarate + NADH + H(+)</text>
        <dbReference type="Rhea" id="RHEA:49612"/>
        <dbReference type="ChEBI" id="CHEBI:15378"/>
        <dbReference type="ChEBI" id="CHEBI:15801"/>
        <dbReference type="ChEBI" id="CHEBI:16810"/>
        <dbReference type="ChEBI" id="CHEBI:57540"/>
        <dbReference type="ChEBI" id="CHEBI:57945"/>
        <dbReference type="EC" id="1.1.1.399"/>
    </reaction>
</comment>
<dbReference type="PROSITE" id="PS00065">
    <property type="entry name" value="D_2_HYDROXYACID_DH_1"/>
    <property type="match status" value="1"/>
</dbReference>
<dbReference type="InterPro" id="IPR036291">
    <property type="entry name" value="NAD(P)-bd_dom_sf"/>
</dbReference>
<dbReference type="NCBIfam" id="TIGR01327">
    <property type="entry name" value="PGDH"/>
    <property type="match status" value="1"/>
</dbReference>
<evidence type="ECO:0000256" key="4">
    <source>
        <dbReference type="ARBA" id="ARBA00021582"/>
    </source>
</evidence>
<dbReference type="PROSITE" id="PS00671">
    <property type="entry name" value="D_2_HYDROXYACID_DH_3"/>
    <property type="match status" value="1"/>
</dbReference>
<dbReference type="FunFam" id="3.30.70.260:FF:000008">
    <property type="entry name" value="D-3-phosphoglycerate dehydrogenase, chloroplastic"/>
    <property type="match status" value="1"/>
</dbReference>
<keyword evidence="5 9" id="KW-0560">Oxidoreductase</keyword>
<dbReference type="InterPro" id="IPR002912">
    <property type="entry name" value="ACT_dom"/>
</dbReference>
<evidence type="ECO:0000256" key="2">
    <source>
        <dbReference type="ARBA" id="ARBA00005216"/>
    </source>
</evidence>
<dbReference type="GO" id="GO:0051287">
    <property type="term" value="F:NAD binding"/>
    <property type="evidence" value="ECO:0007669"/>
    <property type="project" value="UniProtKB-UniRule"/>
</dbReference>
<accession>A0A5B2VEY2</accession>
<dbReference type="InterPro" id="IPR029009">
    <property type="entry name" value="ASB_dom_sf"/>
</dbReference>
<dbReference type="GO" id="GO:0006564">
    <property type="term" value="P:L-serine biosynthetic process"/>
    <property type="evidence" value="ECO:0007669"/>
    <property type="project" value="UniProtKB-UniRule"/>
</dbReference>
<evidence type="ECO:0000313" key="12">
    <source>
        <dbReference type="Proteomes" id="UP000323142"/>
    </source>
</evidence>
<dbReference type="InterPro" id="IPR045626">
    <property type="entry name" value="PGDH_ASB_dom"/>
</dbReference>